<dbReference type="Gene3D" id="3.30.559.10">
    <property type="entry name" value="Chloramphenicol acetyltransferase-like domain"/>
    <property type="match status" value="2"/>
</dbReference>
<evidence type="ECO:0000313" key="5">
    <source>
        <dbReference type="Proteomes" id="UP000237000"/>
    </source>
</evidence>
<evidence type="ECO:0000256" key="1">
    <source>
        <dbReference type="ARBA" id="ARBA00009861"/>
    </source>
</evidence>
<keyword evidence="5" id="KW-1185">Reference proteome</keyword>
<comment type="similarity">
    <text evidence="1">Belongs to the plant acyltransferase family.</text>
</comment>
<dbReference type="PANTHER" id="PTHR31623">
    <property type="entry name" value="F21J9.9"/>
    <property type="match status" value="1"/>
</dbReference>
<dbReference type="STRING" id="63057.A0A2P5DE74"/>
<accession>A0A2P5DE74</accession>
<proteinExistence type="inferred from homology"/>
<protein>
    <submittedName>
        <fullName evidence="4">Transferase</fullName>
    </submittedName>
</protein>
<evidence type="ECO:0000256" key="2">
    <source>
        <dbReference type="ARBA" id="ARBA00022679"/>
    </source>
</evidence>
<gene>
    <name evidence="4" type="ORF">TorRG33x02_253890</name>
</gene>
<dbReference type="InterPro" id="IPR023213">
    <property type="entry name" value="CAT-like_dom_sf"/>
</dbReference>
<dbReference type="EMBL" id="JXTC01000276">
    <property type="protein sequence ID" value="PON71593.1"/>
    <property type="molecule type" value="Genomic_DNA"/>
</dbReference>
<comment type="caution">
    <text evidence="4">The sequence shown here is derived from an EMBL/GenBank/DDBJ whole genome shotgun (WGS) entry which is preliminary data.</text>
</comment>
<organism evidence="4 5">
    <name type="scientific">Trema orientale</name>
    <name type="common">Charcoal tree</name>
    <name type="synonym">Celtis orientalis</name>
    <dbReference type="NCBI Taxonomy" id="63057"/>
    <lineage>
        <taxon>Eukaryota</taxon>
        <taxon>Viridiplantae</taxon>
        <taxon>Streptophyta</taxon>
        <taxon>Embryophyta</taxon>
        <taxon>Tracheophyta</taxon>
        <taxon>Spermatophyta</taxon>
        <taxon>Magnoliopsida</taxon>
        <taxon>eudicotyledons</taxon>
        <taxon>Gunneridae</taxon>
        <taxon>Pentapetalae</taxon>
        <taxon>rosids</taxon>
        <taxon>fabids</taxon>
        <taxon>Rosales</taxon>
        <taxon>Cannabaceae</taxon>
        <taxon>Trema</taxon>
    </lineage>
</organism>
<sequence>MKVEVFAKETIKPSSPTPDNLRHYQLSFLDQISPRAYSPFLYYYALNNSESDSNYNIVDVSDKLKKSLSKALTLFYPLAGRFTDDFVVDCNDDGVPYFEARVLKTQLSDVLKNPIPVELNDLLPFPIDEFAELPLGIQLNIFGCGGIAIGVCLSHRIADALSCLEFTRSWMTIARGEENNVVPPTFISASLFPPKYMDGFDPTLSLQKKNTFITKLFVFDTRKVGALRAKYEEKTSGETNSKQRRLSRIEALSAFLWSRFVAATNLDVARSFCTIFHPVNIRPRFDPPMPENSFGNYYHSCVTFPSFVDTSTTGEDKEYCYGLARKIGEELRKIDKDVVKDLQGVEKSDEYFDSLRKGAEKFAKGEGVALVFTSLCRFPLYEADFGCGKPAWVSSADRCFPNIAGFLDNKKGDGIEAYISLNPEDMAKFEVDEEFVSLLSLHFE</sequence>
<keyword evidence="3" id="KW-0012">Acyltransferase</keyword>
<keyword evidence="2 4" id="KW-0808">Transferase</keyword>
<dbReference type="AlphaFoldDB" id="A0A2P5DE74"/>
<dbReference type="OrthoDB" id="1192814at2759"/>
<reference evidence="5" key="1">
    <citation type="submission" date="2016-06" db="EMBL/GenBank/DDBJ databases">
        <title>Parallel loss of symbiosis genes in relatives of nitrogen-fixing non-legume Parasponia.</title>
        <authorList>
            <person name="Van Velzen R."/>
            <person name="Holmer R."/>
            <person name="Bu F."/>
            <person name="Rutten L."/>
            <person name="Van Zeijl A."/>
            <person name="Liu W."/>
            <person name="Santuari L."/>
            <person name="Cao Q."/>
            <person name="Sharma T."/>
            <person name="Shen D."/>
            <person name="Roswanjaya Y."/>
            <person name="Wardhani T."/>
            <person name="Kalhor M.S."/>
            <person name="Jansen J."/>
            <person name="Van den Hoogen J."/>
            <person name="Gungor B."/>
            <person name="Hartog M."/>
            <person name="Hontelez J."/>
            <person name="Verver J."/>
            <person name="Yang W.-C."/>
            <person name="Schijlen E."/>
            <person name="Repin R."/>
            <person name="Schilthuizen M."/>
            <person name="Schranz E."/>
            <person name="Heidstra R."/>
            <person name="Miyata K."/>
            <person name="Fedorova E."/>
            <person name="Kohlen W."/>
            <person name="Bisseling T."/>
            <person name="Smit S."/>
            <person name="Geurts R."/>
        </authorList>
    </citation>
    <scope>NUCLEOTIDE SEQUENCE [LARGE SCALE GENOMIC DNA]</scope>
    <source>
        <strain evidence="5">cv. RG33-2</strain>
    </source>
</reference>
<dbReference type="GO" id="GO:0016746">
    <property type="term" value="F:acyltransferase activity"/>
    <property type="evidence" value="ECO:0007669"/>
    <property type="project" value="UniProtKB-KW"/>
</dbReference>
<dbReference type="Proteomes" id="UP000237000">
    <property type="component" value="Unassembled WGS sequence"/>
</dbReference>
<name>A0A2P5DE74_TREOI</name>
<dbReference type="InParanoid" id="A0A2P5DE74"/>
<evidence type="ECO:0000313" key="4">
    <source>
        <dbReference type="EMBL" id="PON71593.1"/>
    </source>
</evidence>
<dbReference type="Pfam" id="PF02458">
    <property type="entry name" value="Transferase"/>
    <property type="match status" value="1"/>
</dbReference>
<dbReference type="PANTHER" id="PTHR31623:SF46">
    <property type="entry name" value="VINORINE SYNTHASE-LIKE"/>
    <property type="match status" value="1"/>
</dbReference>
<evidence type="ECO:0000256" key="3">
    <source>
        <dbReference type="ARBA" id="ARBA00023315"/>
    </source>
</evidence>